<proteinExistence type="predicted"/>
<evidence type="ECO:0000313" key="3">
    <source>
        <dbReference type="Proteomes" id="UP000738376"/>
    </source>
</evidence>
<dbReference type="EMBL" id="JAAVJL010000001">
    <property type="protein sequence ID" value="NMF58788.1"/>
    <property type="molecule type" value="Genomic_DNA"/>
</dbReference>
<accession>A0ABX1LRL7</accession>
<keyword evidence="2" id="KW-0378">Hydrolase</keyword>
<dbReference type="SMART" id="SM00507">
    <property type="entry name" value="HNHc"/>
    <property type="match status" value="1"/>
</dbReference>
<dbReference type="InterPro" id="IPR003615">
    <property type="entry name" value="HNH_nuc"/>
</dbReference>
<dbReference type="Proteomes" id="UP000738376">
    <property type="component" value="Unassembled WGS sequence"/>
</dbReference>
<dbReference type="InterPro" id="IPR052892">
    <property type="entry name" value="NA-targeting_endonuclease"/>
</dbReference>
<dbReference type="RefSeq" id="WP_169363642.1">
    <property type="nucleotide sequence ID" value="NZ_JAAVJL010000001.1"/>
</dbReference>
<dbReference type="PANTHER" id="PTHR33877:SF1">
    <property type="entry name" value="TYPE IV METHYL-DIRECTED RESTRICTION ENZYME ECOKMCRA"/>
    <property type="match status" value="1"/>
</dbReference>
<dbReference type="PANTHER" id="PTHR33877">
    <property type="entry name" value="SLL1193 PROTEIN"/>
    <property type="match status" value="1"/>
</dbReference>
<name>A0ABX1LRL7_9CYAN</name>
<sequence length="147" mass="16989">MVSSQARKFVQERARSLCEYCHSPEYLNSDRFTMEHLLPQSLGGTDDVDNLALACSRCNGRRYNFMTGIDPETEMEVTLFNPRQQNWSEHYVWSVDRLQIVGKTAVGRATCHRLDLNDDHHNDKFIIRARALWPRGGWHPPDGDPCL</sequence>
<reference evidence="2 3" key="1">
    <citation type="submission" date="2020-03" db="EMBL/GenBank/DDBJ databases">
        <title>Draft Genome Sequence of 2-Methylisoborneol Producing Pseudanabaena yagii Strain GIHE-NHR1 Isolated from North Han River in South Korea.</title>
        <authorList>
            <person name="Jeong J."/>
        </authorList>
    </citation>
    <scope>NUCLEOTIDE SEQUENCE [LARGE SCALE GENOMIC DNA]</scope>
    <source>
        <strain evidence="2 3">GIHE-NHR1</strain>
    </source>
</reference>
<protein>
    <submittedName>
        <fullName evidence="2">HNH endonuclease</fullName>
    </submittedName>
</protein>
<keyword evidence="2" id="KW-0540">Nuclease</keyword>
<evidence type="ECO:0000259" key="1">
    <source>
        <dbReference type="SMART" id="SM00507"/>
    </source>
</evidence>
<keyword evidence="3" id="KW-1185">Reference proteome</keyword>
<dbReference type="InterPro" id="IPR002711">
    <property type="entry name" value="HNH"/>
</dbReference>
<dbReference type="GO" id="GO:0004519">
    <property type="term" value="F:endonuclease activity"/>
    <property type="evidence" value="ECO:0007669"/>
    <property type="project" value="UniProtKB-KW"/>
</dbReference>
<keyword evidence="2" id="KW-0255">Endonuclease</keyword>
<gene>
    <name evidence="2" type="ORF">HC246_12335</name>
</gene>
<dbReference type="Pfam" id="PF01844">
    <property type="entry name" value="HNH"/>
    <property type="match status" value="1"/>
</dbReference>
<dbReference type="Gene3D" id="1.10.30.50">
    <property type="match status" value="1"/>
</dbReference>
<evidence type="ECO:0000313" key="2">
    <source>
        <dbReference type="EMBL" id="NMF58788.1"/>
    </source>
</evidence>
<comment type="caution">
    <text evidence="2">The sequence shown here is derived from an EMBL/GenBank/DDBJ whole genome shotgun (WGS) entry which is preliminary data.</text>
</comment>
<dbReference type="CDD" id="cd00085">
    <property type="entry name" value="HNHc"/>
    <property type="match status" value="1"/>
</dbReference>
<feature type="domain" description="HNH nuclease" evidence="1">
    <location>
        <begin position="5"/>
        <end position="60"/>
    </location>
</feature>
<organism evidence="2 3">
    <name type="scientific">Pseudanabaena yagii GIHE-NHR1</name>
    <dbReference type="NCBI Taxonomy" id="2722753"/>
    <lineage>
        <taxon>Bacteria</taxon>
        <taxon>Bacillati</taxon>
        <taxon>Cyanobacteriota</taxon>
        <taxon>Cyanophyceae</taxon>
        <taxon>Pseudanabaenales</taxon>
        <taxon>Pseudanabaenaceae</taxon>
        <taxon>Pseudanabaena</taxon>
        <taxon>Pseudanabaena yagii</taxon>
    </lineage>
</organism>